<dbReference type="Pfam" id="PF00395">
    <property type="entry name" value="SLH"/>
    <property type="match status" value="1"/>
</dbReference>
<evidence type="ECO:0000259" key="2">
    <source>
        <dbReference type="PROSITE" id="PS51272"/>
    </source>
</evidence>
<gene>
    <name evidence="3" type="ORF">OB236_13190</name>
</gene>
<dbReference type="RefSeq" id="WP_262684388.1">
    <property type="nucleotide sequence ID" value="NZ_JAOQIO010000037.1"/>
</dbReference>
<organism evidence="3 4">
    <name type="scientific">Paenibacillus baimaensis</name>
    <dbReference type="NCBI Taxonomy" id="2982185"/>
    <lineage>
        <taxon>Bacteria</taxon>
        <taxon>Bacillati</taxon>
        <taxon>Bacillota</taxon>
        <taxon>Bacilli</taxon>
        <taxon>Bacillales</taxon>
        <taxon>Paenibacillaceae</taxon>
        <taxon>Paenibacillus</taxon>
    </lineage>
</organism>
<dbReference type="PROSITE" id="PS51272">
    <property type="entry name" value="SLH"/>
    <property type="match status" value="1"/>
</dbReference>
<evidence type="ECO:0000313" key="3">
    <source>
        <dbReference type="EMBL" id="MCU6793074.1"/>
    </source>
</evidence>
<keyword evidence="4" id="KW-1185">Reference proteome</keyword>
<dbReference type="Proteomes" id="UP001652445">
    <property type="component" value="Unassembled WGS sequence"/>
</dbReference>
<accession>A0ABT2UHF4</accession>
<sequence length="422" mass="48755">MRNVKKISCSLLLTVSIGFNCFSDYSYSASEVYDSFYGISQIQNSVEPETLSDPIKMEWAVLKRESSDLQGHWAERVFQWAIRHRMIDHYSDGTFQPDKEITEKEFLKVLFGAFGYPRTKSTDEQLERFLYSFSKDWKYPVDGILHPDLREASISRTKAAEIITAALGLHFEGDDAVIYLLGHSYASGKSSQTIEGFMGAEQLTRAEAVQWFRKLQLKGMNQLQERSESPSDRSLLSNLPPSQSDEMPDFVFTQLTMEDFNLNDPIRNISFKLGSSRESIEEQIGISTEQNYSKYDTYGRLFIHYDANGLMDSWYISDSIHLPFQTNRGVKLDESTYFDILSIYGTAGGDFNNYGLSLNYLYEEVDGKLVPRFSRYEIVDTDHAYNLSFIFDKKTYKVSYIHVSTYNFSYIEPIEKYLNKKK</sequence>
<feature type="compositionally biased region" description="Polar residues" evidence="1">
    <location>
        <begin position="232"/>
        <end position="245"/>
    </location>
</feature>
<feature type="domain" description="SLH" evidence="2">
    <location>
        <begin position="61"/>
        <end position="124"/>
    </location>
</feature>
<proteinExistence type="predicted"/>
<comment type="caution">
    <text evidence="3">The sequence shown here is derived from an EMBL/GenBank/DDBJ whole genome shotgun (WGS) entry which is preliminary data.</text>
</comment>
<feature type="region of interest" description="Disordered" evidence="1">
    <location>
        <begin position="222"/>
        <end position="245"/>
    </location>
</feature>
<reference evidence="3 4" key="1">
    <citation type="submission" date="2022-09" db="EMBL/GenBank/DDBJ databases">
        <authorList>
            <person name="Han X.L."/>
            <person name="Wang Q."/>
            <person name="Lu T."/>
        </authorList>
    </citation>
    <scope>NUCLEOTIDE SEQUENCE [LARGE SCALE GENOMIC DNA]</scope>
    <source>
        <strain evidence="3 4">WQ 127069</strain>
    </source>
</reference>
<dbReference type="InterPro" id="IPR001119">
    <property type="entry name" value="SLH_dom"/>
</dbReference>
<name>A0ABT2UHF4_9BACL</name>
<dbReference type="EMBL" id="JAOQIO010000037">
    <property type="protein sequence ID" value="MCU6793074.1"/>
    <property type="molecule type" value="Genomic_DNA"/>
</dbReference>
<protein>
    <submittedName>
        <fullName evidence="3">S-layer homology domain-containing protein</fullName>
    </submittedName>
</protein>
<evidence type="ECO:0000256" key="1">
    <source>
        <dbReference type="SAM" id="MobiDB-lite"/>
    </source>
</evidence>
<evidence type="ECO:0000313" key="4">
    <source>
        <dbReference type="Proteomes" id="UP001652445"/>
    </source>
</evidence>